<dbReference type="Gene3D" id="1.10.443.10">
    <property type="entry name" value="Intergrase catalytic core"/>
    <property type="match status" value="1"/>
</dbReference>
<accession>A0ABX2ICX8</accession>
<dbReference type="InterPro" id="IPR013762">
    <property type="entry name" value="Integrase-like_cat_sf"/>
</dbReference>
<sequence>MTLSLDHFGLAIPGLPATPESRSYRPPSWPPPKDWVCIEDENGNEVSRWGDPVWDLSPWGGKRKLLNFGDGVKINRNSPSIDPLNADDLRLIFSWRIWGPRGAVNLGSVVENFFKPVRKIFELCSREGILARDLMRYPRVFDAAIALISKSKYTQLVAELDRLIDARDFLGFVVVDRSGIRRLESCDPRYLQDQTPYIPPRIWSYQVTRLKSCLDEYLLHQNKIEDCFKFCCDAYRNNMGRDGFVSRHKAPFQTHPDRTGKYSKIVFYGPFPLTAERYGLNDLLKKWVSGYSGTSTIQSFSAYLNLVQYAGLAYLINFSLMRVSEGASIRTDALVWEECDTVRRVLMIKGETTKTDQDSDALWVVSPGVETAIVAMKSIAALRTYFPETSAEGSPYLMDWSSEPWVGGVGRRRSHKVRSVRPHVRPYGEIQRLFRKLFDPAHMIVTDDDLKVARSVTPTLDPDRYKIGSPWPLAWHQLRRTGAVNMFASGIVSDSSIQLQLKHLTRAMPLYYGRGNSSLRLNEETRLILVAAQYEVMGRELAALHSSRYLSPHGDEHKLRIVSAAGIAESVNLIEEGTAQRYEKAARKGKISFRRTPLGACMNSGRCDSGDCVESVGDCAGNSDTSPCAHVLFDRTRASSNQARLKGVKALLADTPVDSPRYRALEQERRGLENYFAYINQG</sequence>
<dbReference type="EMBL" id="JABCSC020000001">
    <property type="protein sequence ID" value="NSL53548.1"/>
    <property type="molecule type" value="Genomic_DNA"/>
</dbReference>
<evidence type="ECO:0000256" key="1">
    <source>
        <dbReference type="ARBA" id="ARBA00023172"/>
    </source>
</evidence>
<keyword evidence="1" id="KW-0233">DNA recombination</keyword>
<comment type="caution">
    <text evidence="2">The sequence shown here is derived from an EMBL/GenBank/DDBJ whole genome shotgun (WGS) entry which is preliminary data.</text>
</comment>
<dbReference type="InterPro" id="IPR011010">
    <property type="entry name" value="DNA_brk_join_enz"/>
</dbReference>
<dbReference type="SUPFAM" id="SSF56349">
    <property type="entry name" value="DNA breaking-rejoining enzymes"/>
    <property type="match status" value="1"/>
</dbReference>
<name>A0ABX2ICX8_9RHOO</name>
<protein>
    <recommendedName>
        <fullName evidence="4">Integrase</fullName>
    </recommendedName>
</protein>
<keyword evidence="3" id="KW-1185">Reference proteome</keyword>
<proteinExistence type="predicted"/>
<evidence type="ECO:0000313" key="3">
    <source>
        <dbReference type="Proteomes" id="UP000778523"/>
    </source>
</evidence>
<reference evidence="2 3" key="1">
    <citation type="submission" date="2020-06" db="EMBL/GenBank/DDBJ databases">
        <title>Draft genome of Uliginosibacterium sp. IMCC34675.</title>
        <authorList>
            <person name="Song J."/>
        </authorList>
    </citation>
    <scope>NUCLEOTIDE SEQUENCE [LARGE SCALE GENOMIC DNA]</scope>
    <source>
        <strain evidence="2 3">IMCC34675</strain>
    </source>
</reference>
<dbReference type="Proteomes" id="UP000778523">
    <property type="component" value="Unassembled WGS sequence"/>
</dbReference>
<gene>
    <name evidence="2" type="ORF">HJ583_000775</name>
</gene>
<organism evidence="2 3">
    <name type="scientific">Uliginosibacterium aquaticum</name>
    <dbReference type="NCBI Taxonomy" id="2731212"/>
    <lineage>
        <taxon>Bacteria</taxon>
        <taxon>Pseudomonadati</taxon>
        <taxon>Pseudomonadota</taxon>
        <taxon>Betaproteobacteria</taxon>
        <taxon>Rhodocyclales</taxon>
        <taxon>Zoogloeaceae</taxon>
        <taxon>Uliginosibacterium</taxon>
    </lineage>
</organism>
<dbReference type="RefSeq" id="WP_170019656.1">
    <property type="nucleotide sequence ID" value="NZ_JABCSC020000001.1"/>
</dbReference>
<evidence type="ECO:0000313" key="2">
    <source>
        <dbReference type="EMBL" id="NSL53548.1"/>
    </source>
</evidence>
<evidence type="ECO:0008006" key="4">
    <source>
        <dbReference type="Google" id="ProtNLM"/>
    </source>
</evidence>